<comment type="cofactor">
    <cofactor evidence="5">
        <name>Mg(2+)</name>
        <dbReference type="ChEBI" id="CHEBI:18420"/>
    </cofactor>
</comment>
<evidence type="ECO:0000256" key="5">
    <source>
        <dbReference type="RuleBase" id="RU361279"/>
    </source>
</evidence>
<dbReference type="OrthoDB" id="9801938at2"/>
<feature type="binding site" evidence="4">
    <location>
        <position position="56"/>
    </location>
    <ligand>
        <name>substrate</name>
    </ligand>
</feature>
<proteinExistence type="inferred from homology"/>
<dbReference type="RefSeq" id="WP_116048719.1">
    <property type="nucleotide sequence ID" value="NZ_QUBQ01000005.1"/>
</dbReference>
<dbReference type="GO" id="GO:0009396">
    <property type="term" value="P:folic acid-containing compound biosynthetic process"/>
    <property type="evidence" value="ECO:0007669"/>
    <property type="project" value="TreeGrafter"/>
</dbReference>
<feature type="binding site" evidence="4">
    <location>
        <begin position="10"/>
        <end position="14"/>
    </location>
    <ligand>
        <name>ATP</name>
        <dbReference type="ChEBI" id="CHEBI:30616"/>
    </ligand>
</feature>
<keyword evidence="5" id="KW-0460">Magnesium</keyword>
<name>A0A371P7P5_9BACL</name>
<evidence type="ECO:0000313" key="6">
    <source>
        <dbReference type="EMBL" id="REK71476.1"/>
    </source>
</evidence>
<dbReference type="PIRSF" id="PIRSF006806">
    <property type="entry name" value="FTHF_cligase"/>
    <property type="match status" value="1"/>
</dbReference>
<keyword evidence="6" id="KW-0436">Ligase</keyword>
<dbReference type="GO" id="GO:0046872">
    <property type="term" value="F:metal ion binding"/>
    <property type="evidence" value="ECO:0007669"/>
    <property type="project" value="UniProtKB-KW"/>
</dbReference>
<reference evidence="6 7" key="1">
    <citation type="submission" date="2018-08" db="EMBL/GenBank/DDBJ databases">
        <title>Paenibacillus sp. M4BSY-1, whole genome shotgun sequence.</title>
        <authorList>
            <person name="Tuo L."/>
        </authorList>
    </citation>
    <scope>NUCLEOTIDE SEQUENCE [LARGE SCALE GENOMIC DNA]</scope>
    <source>
        <strain evidence="6 7">M4BSY-1</strain>
    </source>
</reference>
<dbReference type="InterPro" id="IPR002698">
    <property type="entry name" value="FTHF_cligase"/>
</dbReference>
<organism evidence="6 7">
    <name type="scientific">Paenibacillus paeoniae</name>
    <dbReference type="NCBI Taxonomy" id="2292705"/>
    <lineage>
        <taxon>Bacteria</taxon>
        <taxon>Bacillati</taxon>
        <taxon>Bacillota</taxon>
        <taxon>Bacilli</taxon>
        <taxon>Bacillales</taxon>
        <taxon>Paenibacillaceae</taxon>
        <taxon>Paenibacillus</taxon>
    </lineage>
</organism>
<gene>
    <name evidence="6" type="ORF">DX130_20970</name>
</gene>
<comment type="similarity">
    <text evidence="1 5">Belongs to the 5-formyltetrahydrofolate cyclo-ligase family.</text>
</comment>
<dbReference type="InterPro" id="IPR024185">
    <property type="entry name" value="FTHF_cligase-like_sf"/>
</dbReference>
<keyword evidence="3 4" id="KW-0067">ATP-binding</keyword>
<keyword evidence="7" id="KW-1185">Reference proteome</keyword>
<evidence type="ECO:0000256" key="2">
    <source>
        <dbReference type="ARBA" id="ARBA00022741"/>
    </source>
</evidence>
<evidence type="ECO:0000256" key="1">
    <source>
        <dbReference type="ARBA" id="ARBA00010638"/>
    </source>
</evidence>
<comment type="caution">
    <text evidence="6">The sequence shown here is derived from an EMBL/GenBank/DDBJ whole genome shotgun (WGS) entry which is preliminary data.</text>
</comment>
<dbReference type="GO" id="GO:0030272">
    <property type="term" value="F:5-formyltetrahydrofolate cyclo-ligase activity"/>
    <property type="evidence" value="ECO:0007669"/>
    <property type="project" value="UniProtKB-EC"/>
</dbReference>
<evidence type="ECO:0000256" key="3">
    <source>
        <dbReference type="ARBA" id="ARBA00022840"/>
    </source>
</evidence>
<dbReference type="NCBIfam" id="TIGR02727">
    <property type="entry name" value="MTHFS_bact"/>
    <property type="match status" value="1"/>
</dbReference>
<dbReference type="GO" id="GO:0005524">
    <property type="term" value="F:ATP binding"/>
    <property type="evidence" value="ECO:0007669"/>
    <property type="project" value="UniProtKB-KW"/>
</dbReference>
<dbReference type="PANTHER" id="PTHR23407:SF1">
    <property type="entry name" value="5-FORMYLTETRAHYDROFOLATE CYCLO-LIGASE"/>
    <property type="match status" value="1"/>
</dbReference>
<dbReference type="PANTHER" id="PTHR23407">
    <property type="entry name" value="ATPASE INHIBITOR/5-FORMYLTETRAHYDROFOLATE CYCLO-LIGASE"/>
    <property type="match status" value="1"/>
</dbReference>
<sequence>MPMEYAGHDKSASRTKLSGLRNGLSEALRNEWSSLSCRHLAQWLDAHSCRTVMAYVSFRSELNINEFIEWCWKKNIEVLLPRCVKADHSMTLHSITGWEQLTAGSYGIMEPDLERSSAKPVGTVPDVVIVPGLAFDRRGGRLGYGGGYYDRFAEAMLATGTPPLWIGAGYEAQVLEAPVPSDSHDLQLDGLVTERGLMIIGQ</sequence>
<accession>A0A371P7P5</accession>
<dbReference type="InterPro" id="IPR037171">
    <property type="entry name" value="NagB/RpiA_transferase-like"/>
</dbReference>
<dbReference type="EMBL" id="QUBQ01000005">
    <property type="protein sequence ID" value="REK71476.1"/>
    <property type="molecule type" value="Genomic_DNA"/>
</dbReference>
<keyword evidence="2 4" id="KW-0547">Nucleotide-binding</keyword>
<keyword evidence="5" id="KW-0479">Metal-binding</keyword>
<comment type="catalytic activity">
    <reaction evidence="5">
        <text>(6S)-5-formyl-5,6,7,8-tetrahydrofolate + ATP = (6R)-5,10-methenyltetrahydrofolate + ADP + phosphate</text>
        <dbReference type="Rhea" id="RHEA:10488"/>
        <dbReference type="ChEBI" id="CHEBI:30616"/>
        <dbReference type="ChEBI" id="CHEBI:43474"/>
        <dbReference type="ChEBI" id="CHEBI:57455"/>
        <dbReference type="ChEBI" id="CHEBI:57457"/>
        <dbReference type="ChEBI" id="CHEBI:456216"/>
        <dbReference type="EC" id="6.3.3.2"/>
    </reaction>
</comment>
<feature type="binding site" evidence="4">
    <location>
        <position position="61"/>
    </location>
    <ligand>
        <name>substrate</name>
    </ligand>
</feature>
<protein>
    <recommendedName>
        <fullName evidence="5">5-formyltetrahydrofolate cyclo-ligase</fullName>
        <ecNumber evidence="5">6.3.3.2</ecNumber>
    </recommendedName>
</protein>
<evidence type="ECO:0000256" key="4">
    <source>
        <dbReference type="PIRSR" id="PIRSR006806-1"/>
    </source>
</evidence>
<feature type="binding site" evidence="4">
    <location>
        <begin position="141"/>
        <end position="149"/>
    </location>
    <ligand>
        <name>ATP</name>
        <dbReference type="ChEBI" id="CHEBI:30616"/>
    </ligand>
</feature>
<dbReference type="SUPFAM" id="SSF100950">
    <property type="entry name" value="NagB/RpiA/CoA transferase-like"/>
    <property type="match status" value="1"/>
</dbReference>
<dbReference type="GO" id="GO:0035999">
    <property type="term" value="P:tetrahydrofolate interconversion"/>
    <property type="evidence" value="ECO:0007669"/>
    <property type="project" value="TreeGrafter"/>
</dbReference>
<dbReference type="EC" id="6.3.3.2" evidence="5"/>
<dbReference type="AlphaFoldDB" id="A0A371P7P5"/>
<dbReference type="Pfam" id="PF01812">
    <property type="entry name" value="5-FTHF_cyc-lig"/>
    <property type="match status" value="1"/>
</dbReference>
<dbReference type="Proteomes" id="UP000261905">
    <property type="component" value="Unassembled WGS sequence"/>
</dbReference>
<evidence type="ECO:0000313" key="7">
    <source>
        <dbReference type="Proteomes" id="UP000261905"/>
    </source>
</evidence>
<dbReference type="Gene3D" id="3.40.50.10420">
    <property type="entry name" value="NagB/RpiA/CoA transferase-like"/>
    <property type="match status" value="1"/>
</dbReference>